<feature type="compositionally biased region" description="Polar residues" evidence="2">
    <location>
        <begin position="257"/>
        <end position="270"/>
    </location>
</feature>
<keyword evidence="1" id="KW-0949">S-adenosyl-L-methionine</keyword>
<feature type="compositionally biased region" description="Basic residues" evidence="2">
    <location>
        <begin position="127"/>
        <end position="137"/>
    </location>
</feature>
<dbReference type="InterPro" id="IPR001678">
    <property type="entry name" value="MeTrfase_RsmB-F_NOP2_dom"/>
</dbReference>
<dbReference type="GO" id="GO:0032259">
    <property type="term" value="P:methylation"/>
    <property type="evidence" value="ECO:0007669"/>
    <property type="project" value="UniProtKB-KW"/>
</dbReference>
<feature type="region of interest" description="Disordered" evidence="2">
    <location>
        <begin position="118"/>
        <end position="164"/>
    </location>
</feature>
<feature type="region of interest" description="Disordered" evidence="2">
    <location>
        <begin position="184"/>
        <end position="330"/>
    </location>
</feature>
<dbReference type="Gene3D" id="3.40.50.150">
    <property type="entry name" value="Vaccinia Virus protein VP39"/>
    <property type="match status" value="1"/>
</dbReference>
<reference evidence="4" key="3">
    <citation type="submission" date="2025-09" db="UniProtKB">
        <authorList>
            <consortium name="Ensembl"/>
        </authorList>
    </citation>
    <scope>IDENTIFICATION</scope>
</reference>
<dbReference type="GeneTree" id="ENSGT00940000157352"/>
<organism evidence="4 5">
    <name type="scientific">Esox lucius</name>
    <name type="common">Northern pike</name>
    <dbReference type="NCBI Taxonomy" id="8010"/>
    <lineage>
        <taxon>Eukaryota</taxon>
        <taxon>Metazoa</taxon>
        <taxon>Chordata</taxon>
        <taxon>Craniata</taxon>
        <taxon>Vertebrata</taxon>
        <taxon>Euteleostomi</taxon>
        <taxon>Actinopterygii</taxon>
        <taxon>Neopterygii</taxon>
        <taxon>Teleostei</taxon>
        <taxon>Protacanthopterygii</taxon>
        <taxon>Esociformes</taxon>
        <taxon>Esocidae</taxon>
        <taxon>Esox</taxon>
    </lineage>
</organism>
<dbReference type="PROSITE" id="PS51686">
    <property type="entry name" value="SAM_MT_RSMB_NOP"/>
    <property type="match status" value="1"/>
</dbReference>
<evidence type="ECO:0000313" key="4">
    <source>
        <dbReference type="Ensembl" id="ENSELUP00000080357.1"/>
    </source>
</evidence>
<accession>A0AAY5K1E2</accession>
<feature type="domain" description="SAM-dependent MTase RsmB/NOP-type" evidence="3">
    <location>
        <begin position="1"/>
        <end position="94"/>
    </location>
</feature>
<keyword evidence="5" id="KW-1185">Reference proteome</keyword>
<feature type="compositionally biased region" description="Polar residues" evidence="2">
    <location>
        <begin position="303"/>
        <end position="330"/>
    </location>
</feature>
<keyword evidence="1" id="KW-0694">RNA-binding</keyword>
<evidence type="ECO:0000259" key="3">
    <source>
        <dbReference type="PROSITE" id="PS51686"/>
    </source>
</evidence>
<evidence type="ECO:0000256" key="2">
    <source>
        <dbReference type="SAM" id="MobiDB-lite"/>
    </source>
</evidence>
<reference evidence="4" key="2">
    <citation type="submission" date="2025-08" db="UniProtKB">
        <authorList>
            <consortium name="Ensembl"/>
        </authorList>
    </citation>
    <scope>IDENTIFICATION</scope>
</reference>
<keyword evidence="1" id="KW-0489">Methyltransferase</keyword>
<dbReference type="Proteomes" id="UP000265140">
    <property type="component" value="Chromosome 25"/>
</dbReference>
<name>A0AAY5K1E2_ESOLU</name>
<reference evidence="4 5" key="1">
    <citation type="submission" date="2020-02" db="EMBL/GenBank/DDBJ databases">
        <title>Esox lucius (northern pike) genome, fEsoLuc1, primary haplotype.</title>
        <authorList>
            <person name="Myers G."/>
            <person name="Karagic N."/>
            <person name="Meyer A."/>
            <person name="Pippel M."/>
            <person name="Reichard M."/>
            <person name="Winkler S."/>
            <person name="Tracey A."/>
            <person name="Sims Y."/>
            <person name="Howe K."/>
            <person name="Rhie A."/>
            <person name="Formenti G."/>
            <person name="Durbin R."/>
            <person name="Fedrigo O."/>
            <person name="Jarvis E.D."/>
        </authorList>
    </citation>
    <scope>NUCLEOTIDE SEQUENCE [LARGE SCALE GENOMIC DNA]</scope>
</reference>
<dbReference type="InterPro" id="IPR042620">
    <property type="entry name" value="NSUN7"/>
</dbReference>
<feature type="compositionally biased region" description="Pro residues" evidence="2">
    <location>
        <begin position="291"/>
        <end position="300"/>
    </location>
</feature>
<keyword evidence="1" id="KW-0808">Transferase</keyword>
<dbReference type="AlphaFoldDB" id="A0AAY5K1E2"/>
<comment type="caution">
    <text evidence="1">Lacks conserved residue(s) required for the propagation of feature annotation.</text>
</comment>
<protein>
    <recommendedName>
        <fullName evidence="3">SAM-dependent MTase RsmB/NOP-type domain-containing protein</fullName>
    </recommendedName>
</protein>
<dbReference type="PANTHER" id="PTHR14663">
    <property type="entry name" value="METHYLTRANSFERASE NSUN7-RELATED"/>
    <property type="match status" value="1"/>
</dbReference>
<feature type="compositionally biased region" description="Acidic residues" evidence="2">
    <location>
        <begin position="197"/>
        <end position="215"/>
    </location>
</feature>
<comment type="similarity">
    <text evidence="1">Belongs to the class I-like SAM-binding methyltransferase superfamily. RsmB/NOP family.</text>
</comment>
<evidence type="ECO:0000256" key="1">
    <source>
        <dbReference type="PROSITE-ProRule" id="PRU01023"/>
    </source>
</evidence>
<dbReference type="PANTHER" id="PTHR14663:SF2">
    <property type="entry name" value="METHYLTRANSFERASE NSUN7-RELATED"/>
    <property type="match status" value="1"/>
</dbReference>
<feature type="compositionally biased region" description="Basic residues" evidence="2">
    <location>
        <begin position="222"/>
        <end position="247"/>
    </location>
</feature>
<proteinExistence type="inferred from homology"/>
<dbReference type="Ensembl" id="ENSELUT00000093302.1">
    <property type="protein sequence ID" value="ENSELUP00000080357.1"/>
    <property type="gene ID" value="ENSELUG00000035932.1"/>
</dbReference>
<evidence type="ECO:0000313" key="5">
    <source>
        <dbReference type="Proteomes" id="UP000265140"/>
    </source>
</evidence>
<dbReference type="GO" id="GO:0008168">
    <property type="term" value="F:methyltransferase activity"/>
    <property type="evidence" value="ECO:0007669"/>
    <property type="project" value="UniProtKB-KW"/>
</dbReference>
<dbReference type="GO" id="GO:0003723">
    <property type="term" value="F:RNA binding"/>
    <property type="evidence" value="ECO:0007669"/>
    <property type="project" value="UniProtKB-UniRule"/>
</dbReference>
<sequence length="330" mass="36671">MTKQEQLLTHSLTFPMVLEVVYCTRSVYPEENELLVTRVLKKSDTHPKLPPFRLKSPAPSVVFGSESSGIREKFFRLEPSQHSNGCFISLLAREADSVPVLSVRDVLARAAAKGLMTGILPNQQSAPKKKKHRKNRPPAHTDQSLHKSQLKASLPKKKLVIGKDPGSSATVLVKSLALIGKLSNQEETDDKAMKEGQEEEGEDGEYDEEKEETEEGVQGMRTKLRRGKAKHHPQGSRKRPAKGRQHPHRDIIERTIKGQTFRTGTVGTKTGENRTARGTAKPLTVKTKPQPAVPKPIPDPHPSKSTTRTPPHHIYNQNPTTSITRTPPHL</sequence>
<dbReference type="InterPro" id="IPR029063">
    <property type="entry name" value="SAM-dependent_MTases_sf"/>
</dbReference>